<feature type="compositionally biased region" description="Basic and acidic residues" evidence="8">
    <location>
        <begin position="369"/>
        <end position="382"/>
    </location>
</feature>
<evidence type="ECO:0000256" key="6">
    <source>
        <dbReference type="ARBA" id="ARBA00023125"/>
    </source>
</evidence>
<proteinExistence type="inferred from homology"/>
<evidence type="ECO:0000256" key="7">
    <source>
        <dbReference type="ARBA" id="ARBA00023242"/>
    </source>
</evidence>
<dbReference type="InterPro" id="IPR032042">
    <property type="entry name" value="POT1PC"/>
</dbReference>
<comment type="caution">
    <text evidence="10">The sequence shown here is derived from an EMBL/GenBank/DDBJ whole genome shotgun (WGS) entry which is preliminary data.</text>
</comment>
<dbReference type="InterPro" id="IPR028389">
    <property type="entry name" value="POT1"/>
</dbReference>
<evidence type="ECO:0000256" key="8">
    <source>
        <dbReference type="SAM" id="MobiDB-lite"/>
    </source>
</evidence>
<name>A0AAI8VNG4_9PEZI</name>
<reference evidence="10" key="1">
    <citation type="submission" date="2023-10" db="EMBL/GenBank/DDBJ databases">
        <authorList>
            <person name="Hackl T."/>
        </authorList>
    </citation>
    <scope>NUCLEOTIDE SEQUENCE</scope>
</reference>
<evidence type="ECO:0000256" key="5">
    <source>
        <dbReference type="ARBA" id="ARBA00022895"/>
    </source>
</evidence>
<dbReference type="GO" id="GO:0016233">
    <property type="term" value="P:telomere capping"/>
    <property type="evidence" value="ECO:0007669"/>
    <property type="project" value="TreeGrafter"/>
</dbReference>
<keyword evidence="7" id="KW-0539">Nucleus</keyword>
<feature type="compositionally biased region" description="Basic and acidic residues" evidence="8">
    <location>
        <begin position="391"/>
        <end position="408"/>
    </location>
</feature>
<keyword evidence="6" id="KW-0238">DNA-binding</keyword>
<dbReference type="InterPro" id="IPR012340">
    <property type="entry name" value="NA-bd_OB-fold"/>
</dbReference>
<sequence>MALRHASSSGAHGRNASRERELPAGYTSISDVLNQCVPAGRLVSVIGLLKDHRLPIPTKATEYDAAGLVVSIFRPENAMPQPSAGDVVVVMSAKVQFYRSEASLLTNRTTIIHTYSASEIPRPPKSAKGALHPPCRLADRPPGDKEHEYVSWLYHSIDKGAVPEATTFMIQAENSKSTKDKFSKLENISDGRFCDVIVHVVKEPFDQMDKTTLWISDYTENDSFFKFSVDGTNQSEGRDGDPYGYINTAIPAASNWRGPFGKRSMQVTCFEPHASFVNTGVKAGDWIRLRNLQIKFGRNNANLEGYLREDRSAFGGQQIQVDVLETDDPQHCDSRLKEAVKRKYEYEKLKKKQLKSLAGATAGQNGDGGNKRKADDAEEQKNSSKSRRQAKREAARKRAEDDDKRAQERLGLNELGKEKTASLSMRYRSLTLLSVKCESLDQPVTPVSSIIDPAPWKTTIEGQEVTLMLPFTNVKYRANVRVVDFRPRKLELFASWRKNTEYDMLSDYSGGDSDSDSDDDEGQGNLDLYRGQKTWEWRFALQLEEVDPKQKGEPDRFWAVVDNTEAQQLTCLDATDLRANPDDLVRLHEQLFKLWGDLEELKRQEQQRQLKNQKRVAAHQPPPDSSPPEDPEGNGNNMGNGVGNNTSKTTKASNKPFTCCIQQYGVKVREPDPRKADAGEGRRWVRVYGLFGTTISS</sequence>
<keyword evidence="4" id="KW-0158">Chromosome</keyword>
<dbReference type="AlphaFoldDB" id="A0AAI8VNG4"/>
<evidence type="ECO:0000259" key="9">
    <source>
        <dbReference type="Pfam" id="PF16686"/>
    </source>
</evidence>
<dbReference type="PANTHER" id="PTHR14513">
    <property type="entry name" value="PROTECTION OF TELOMERES 1"/>
    <property type="match status" value="1"/>
</dbReference>
<evidence type="ECO:0000256" key="1">
    <source>
        <dbReference type="ARBA" id="ARBA00004123"/>
    </source>
</evidence>
<gene>
    <name evidence="10" type="ORF">KHLLAP_LOCUS8129</name>
</gene>
<dbReference type="GO" id="GO:0010521">
    <property type="term" value="F:telomerase inhibitor activity"/>
    <property type="evidence" value="ECO:0007669"/>
    <property type="project" value="TreeGrafter"/>
</dbReference>
<evidence type="ECO:0000256" key="3">
    <source>
        <dbReference type="ARBA" id="ARBA00008442"/>
    </source>
</evidence>
<evidence type="ECO:0000313" key="10">
    <source>
        <dbReference type="EMBL" id="CAJ2507661.1"/>
    </source>
</evidence>
<evidence type="ECO:0000313" key="11">
    <source>
        <dbReference type="Proteomes" id="UP001295740"/>
    </source>
</evidence>
<dbReference type="GO" id="GO:0098505">
    <property type="term" value="F:G-rich strand telomeric DNA binding"/>
    <property type="evidence" value="ECO:0007669"/>
    <property type="project" value="TreeGrafter"/>
</dbReference>
<feature type="region of interest" description="Disordered" evidence="8">
    <location>
        <begin position="355"/>
        <end position="413"/>
    </location>
</feature>
<keyword evidence="11" id="KW-1185">Reference proteome</keyword>
<organism evidence="10 11">
    <name type="scientific">Anthostomella pinea</name>
    <dbReference type="NCBI Taxonomy" id="933095"/>
    <lineage>
        <taxon>Eukaryota</taxon>
        <taxon>Fungi</taxon>
        <taxon>Dikarya</taxon>
        <taxon>Ascomycota</taxon>
        <taxon>Pezizomycotina</taxon>
        <taxon>Sordariomycetes</taxon>
        <taxon>Xylariomycetidae</taxon>
        <taxon>Xylariales</taxon>
        <taxon>Xylariaceae</taxon>
        <taxon>Anthostomella</taxon>
    </lineage>
</organism>
<dbReference type="Gene3D" id="2.40.50.140">
    <property type="entry name" value="Nucleic acid-binding proteins"/>
    <property type="match status" value="2"/>
</dbReference>
<dbReference type="SUPFAM" id="SSF50249">
    <property type="entry name" value="Nucleic acid-binding proteins"/>
    <property type="match status" value="2"/>
</dbReference>
<dbReference type="GO" id="GO:0032210">
    <property type="term" value="P:regulation of telomere maintenance via telomerase"/>
    <property type="evidence" value="ECO:0007669"/>
    <property type="project" value="TreeGrafter"/>
</dbReference>
<evidence type="ECO:0000256" key="2">
    <source>
        <dbReference type="ARBA" id="ARBA00004574"/>
    </source>
</evidence>
<feature type="region of interest" description="Disordered" evidence="8">
    <location>
        <begin position="605"/>
        <end position="654"/>
    </location>
</feature>
<dbReference type="Pfam" id="PF16686">
    <property type="entry name" value="POT1PC"/>
    <property type="match status" value="1"/>
</dbReference>
<keyword evidence="5" id="KW-0779">Telomere</keyword>
<protein>
    <submittedName>
        <fullName evidence="10">Uu.00g088470.m01.CDS01</fullName>
    </submittedName>
</protein>
<comment type="subcellular location">
    <subcellularLocation>
        <location evidence="2">Chromosome</location>
        <location evidence="2">Telomere</location>
    </subcellularLocation>
    <subcellularLocation>
        <location evidence="1">Nucleus</location>
    </subcellularLocation>
</comment>
<accession>A0AAI8VNG4</accession>
<dbReference type="EMBL" id="CAUWAG010000010">
    <property type="protein sequence ID" value="CAJ2507661.1"/>
    <property type="molecule type" value="Genomic_DNA"/>
</dbReference>
<dbReference type="GO" id="GO:0000783">
    <property type="term" value="C:nuclear telomere cap complex"/>
    <property type="evidence" value="ECO:0007669"/>
    <property type="project" value="TreeGrafter"/>
</dbReference>
<evidence type="ECO:0000256" key="4">
    <source>
        <dbReference type="ARBA" id="ARBA00022454"/>
    </source>
</evidence>
<dbReference type="PANTHER" id="PTHR14513:SF0">
    <property type="entry name" value="PROTECTION OF TELOMERES PROTEIN 1"/>
    <property type="match status" value="1"/>
</dbReference>
<dbReference type="Proteomes" id="UP001295740">
    <property type="component" value="Unassembled WGS sequence"/>
</dbReference>
<comment type="similarity">
    <text evidence="3">Belongs to the telombin family.</text>
</comment>
<feature type="domain" description="Protection of telomeres protein 1 ssDNA-binding" evidence="9">
    <location>
        <begin position="185"/>
        <end position="348"/>
    </location>
</feature>
<dbReference type="FunFam" id="2.40.50.140:FF:000303">
    <property type="entry name" value="Protection of telomeres protein 1"/>
    <property type="match status" value="1"/>
</dbReference>